<accession>A0A6G7YD21</accession>
<gene>
    <name evidence="2" type="ORF">G7071_03770</name>
</gene>
<sequence length="471" mass="49520">MATKKDLVEAYSFSRRRLVTAFVSGAPGGREVEPVRPGRVLAGGVLLSVLLLAGAAIAGFLVGRPNSQWLEAGSFVTSKDTGEQYVVLGGGADPVIRRVPNYISAQLLLGESELTPYQVRDRYIREVTLGEDLGIDDAPAGLPDPRGLIQDGWTACTSAYTGIQLALERRPSVDELTDTAFLVRSAGGLHLIAPDTGGDEGRVQRFELPSNPTEAGFLADLLGFGAVEQAPAVGRDWLNLFSRGEPLTEQAFEVQQSGQPVDYATDVVDTDLSGYRIGDMVTTDDGSYLLADDGPQQLTDFAATVYDAVGPGERLMEGDLRSSPQSPDFPEAWPTTVPAAHLGADMCAVLHPRSSEAARVTLATAATGEASPEGLGVGRHAVEVQPSGGAYVQSGADAQASEGTPYVIDSAGYKYELVGPDVPDYIGYADVAAPVVPNAWMDFFDDKVALSVNSARRVPEDAAAGTSAGES</sequence>
<dbReference type="AlphaFoldDB" id="A0A6G7YD21"/>
<dbReference type="InterPro" id="IPR007795">
    <property type="entry name" value="T7SS_EccB"/>
</dbReference>
<proteinExistence type="predicted"/>
<organism evidence="2 3">
    <name type="scientific">Nocardioides piscis</name>
    <dbReference type="NCBI Taxonomy" id="2714938"/>
    <lineage>
        <taxon>Bacteria</taxon>
        <taxon>Bacillati</taxon>
        <taxon>Actinomycetota</taxon>
        <taxon>Actinomycetes</taxon>
        <taxon>Propionibacteriales</taxon>
        <taxon>Nocardioidaceae</taxon>
        <taxon>Nocardioides</taxon>
    </lineage>
</organism>
<dbReference type="PANTHER" id="PTHR40765">
    <property type="entry name" value="ESX-2 SECRETION SYSTEM ATPASE ECCB2"/>
    <property type="match status" value="1"/>
</dbReference>
<dbReference type="EMBL" id="CP049866">
    <property type="protein sequence ID" value="QIK74670.1"/>
    <property type="molecule type" value="Genomic_DNA"/>
</dbReference>
<evidence type="ECO:0000313" key="2">
    <source>
        <dbReference type="EMBL" id="QIK74670.1"/>
    </source>
</evidence>
<dbReference type="InterPro" id="IPR044857">
    <property type="entry name" value="T7SS_EccB_R1"/>
</dbReference>
<evidence type="ECO:0000256" key="1">
    <source>
        <dbReference type="SAM" id="Phobius"/>
    </source>
</evidence>
<dbReference type="GO" id="GO:0005576">
    <property type="term" value="C:extracellular region"/>
    <property type="evidence" value="ECO:0007669"/>
    <property type="project" value="TreeGrafter"/>
</dbReference>
<feature type="transmembrane region" description="Helical" evidence="1">
    <location>
        <begin position="40"/>
        <end position="62"/>
    </location>
</feature>
<keyword evidence="1" id="KW-0812">Transmembrane</keyword>
<dbReference type="RefSeq" id="WP_166315037.1">
    <property type="nucleotide sequence ID" value="NZ_CP049866.1"/>
</dbReference>
<keyword evidence="1" id="KW-0472">Membrane</keyword>
<reference evidence="2 3" key="1">
    <citation type="submission" date="2020-03" db="EMBL/GenBank/DDBJ databases">
        <title>Nocardioides sp. nov., isolated from fish.</title>
        <authorList>
            <person name="Hyun D.-W."/>
            <person name="Bae J.-W."/>
        </authorList>
    </citation>
    <scope>NUCLEOTIDE SEQUENCE [LARGE SCALE GENOMIC DNA]</scope>
    <source>
        <strain evidence="2 3">HDW12A</strain>
    </source>
</reference>
<dbReference type="KEGG" id="npi:G7071_03770"/>
<dbReference type="Pfam" id="PF05108">
    <property type="entry name" value="T7SS_ESX1_EccB"/>
    <property type="match status" value="1"/>
</dbReference>
<dbReference type="Proteomes" id="UP000502035">
    <property type="component" value="Chromosome"/>
</dbReference>
<keyword evidence="3" id="KW-1185">Reference proteome</keyword>
<dbReference type="PANTHER" id="PTHR40765:SF2">
    <property type="entry name" value="ESX-2 SECRETION SYSTEM ATPASE ECCB2"/>
    <property type="match status" value="1"/>
</dbReference>
<dbReference type="Gene3D" id="3.30.2390.20">
    <property type="entry name" value="Type VII secretion system EccB, repeat 1 domain"/>
    <property type="match status" value="1"/>
</dbReference>
<evidence type="ECO:0008006" key="4">
    <source>
        <dbReference type="Google" id="ProtNLM"/>
    </source>
</evidence>
<evidence type="ECO:0000313" key="3">
    <source>
        <dbReference type="Proteomes" id="UP000502035"/>
    </source>
</evidence>
<name>A0A6G7YD21_9ACTN</name>
<protein>
    <recommendedName>
        <fullName evidence="4">Type VII secretion protein EccB</fullName>
    </recommendedName>
</protein>
<keyword evidence="1" id="KW-1133">Transmembrane helix</keyword>